<keyword evidence="3" id="KW-1185">Reference proteome</keyword>
<name>A0A9E7JET4_9LILI</name>
<protein>
    <submittedName>
        <fullName evidence="2">Uncharacterized protein</fullName>
    </submittedName>
</protein>
<dbReference type="EMBL" id="CP097503">
    <property type="protein sequence ID" value="URD78344.1"/>
    <property type="molecule type" value="Genomic_DNA"/>
</dbReference>
<feature type="compositionally biased region" description="Basic and acidic residues" evidence="1">
    <location>
        <begin position="82"/>
        <end position="98"/>
    </location>
</feature>
<evidence type="ECO:0000256" key="1">
    <source>
        <dbReference type="SAM" id="MobiDB-lite"/>
    </source>
</evidence>
<sequence length="98" mass="10187">MMTLMPVSCWKKGGNEDDCELWPVLPLQDVGPGALHALGLIVGRHQVVILGLDVVGAADLAEHGIVFLVETALDEGVGGIGQDERANGDDGGRDCGQP</sequence>
<dbReference type="OrthoDB" id="10517205at2759"/>
<evidence type="ECO:0000313" key="3">
    <source>
        <dbReference type="Proteomes" id="UP001055439"/>
    </source>
</evidence>
<gene>
    <name evidence="2" type="ORF">MUK42_23416</name>
</gene>
<dbReference type="Proteomes" id="UP001055439">
    <property type="component" value="Chromosome 10"/>
</dbReference>
<reference evidence="2" key="1">
    <citation type="submission" date="2022-05" db="EMBL/GenBank/DDBJ databases">
        <title>The Musa troglodytarum L. genome provides insights into the mechanism of non-climacteric behaviour and enrichment of carotenoids.</title>
        <authorList>
            <person name="Wang J."/>
        </authorList>
    </citation>
    <scope>NUCLEOTIDE SEQUENCE</scope>
    <source>
        <tissue evidence="2">Leaf</tissue>
    </source>
</reference>
<dbReference type="AlphaFoldDB" id="A0A9E7JET4"/>
<proteinExistence type="predicted"/>
<accession>A0A9E7JET4</accession>
<feature type="region of interest" description="Disordered" evidence="1">
    <location>
        <begin position="78"/>
        <end position="98"/>
    </location>
</feature>
<organism evidence="2 3">
    <name type="scientific">Musa troglodytarum</name>
    <name type="common">fe'i banana</name>
    <dbReference type="NCBI Taxonomy" id="320322"/>
    <lineage>
        <taxon>Eukaryota</taxon>
        <taxon>Viridiplantae</taxon>
        <taxon>Streptophyta</taxon>
        <taxon>Embryophyta</taxon>
        <taxon>Tracheophyta</taxon>
        <taxon>Spermatophyta</taxon>
        <taxon>Magnoliopsida</taxon>
        <taxon>Liliopsida</taxon>
        <taxon>Zingiberales</taxon>
        <taxon>Musaceae</taxon>
        <taxon>Musa</taxon>
    </lineage>
</organism>
<evidence type="ECO:0000313" key="2">
    <source>
        <dbReference type="EMBL" id="URD78344.1"/>
    </source>
</evidence>